<keyword evidence="3 9" id="KW-0032">Aminotransferase</keyword>
<reference evidence="9 10" key="1">
    <citation type="submission" date="2021-01" db="EMBL/GenBank/DDBJ databases">
        <title>Identification of strong promoters based on the transcriptome of Brevibacillus choshinensis.</title>
        <authorList>
            <person name="Yao D."/>
            <person name="Zhang K."/>
            <person name="Wu J."/>
        </authorList>
    </citation>
    <scope>NUCLEOTIDE SEQUENCE [LARGE SCALE GENOMIC DNA]</scope>
    <source>
        <strain evidence="9 10">HPD31-SP3</strain>
    </source>
</reference>
<dbReference type="InterPro" id="IPR036390">
    <property type="entry name" value="WH_DNA-bd_sf"/>
</dbReference>
<dbReference type="Pfam" id="PF00392">
    <property type="entry name" value="GntR"/>
    <property type="match status" value="1"/>
</dbReference>
<sequence length="476" mass="53377">MAWVMIDREKPVPLIRQLYTELCAIILRGDWEAGQKLPSTRKLAEELQISRNVAVEAYEQLYAEGYIESRQGSGYYVSAGIYLEQHARHIEVLSTREIPVDSASQTIDFRSGVPALEHFPRTTWGKIVQRVCQEAPLSAFGYGRPEGRFELRQVISRYLYRTRGVQCKPEQIVITSGATQALTLIAKVLLTSGSRVVIEDPITQDIQTIFKTAGAVLLPVPADEFGLVTDQLPDPHASSPSFVFVTPSHQFPLGGTLPIKRRLQLIRYARESGSYIVEDDYDSEFRYDSPPISSLQGLAEERVIYIGSFSKILSPGLRLGYLVLPLDLVERYQSAKWFSDLHTPTIEQLALAVFIEEGHLEKYINRVKKVYRKRRQTLCEALERAFSETGNIRILGASAGLHIVVSFAGIRFSPVLLNQLENTGVRVYPVEEHALSPGRHTDKLIIGYGNVSEQQIEEGVRRLYSVLSSVENAAGV</sequence>
<evidence type="ECO:0000313" key="10">
    <source>
        <dbReference type="Proteomes" id="UP000596248"/>
    </source>
</evidence>
<dbReference type="InterPro" id="IPR015421">
    <property type="entry name" value="PyrdxlP-dep_Trfase_major"/>
</dbReference>
<dbReference type="EMBL" id="CP069127">
    <property type="protein sequence ID" value="QRG67120.1"/>
    <property type="molecule type" value="Genomic_DNA"/>
</dbReference>
<protein>
    <submittedName>
        <fullName evidence="9">PLP-dependent aminotransferase family protein</fullName>
    </submittedName>
</protein>
<dbReference type="Pfam" id="PF00155">
    <property type="entry name" value="Aminotran_1_2"/>
    <property type="match status" value="1"/>
</dbReference>
<keyword evidence="5" id="KW-0805">Transcription regulation</keyword>
<accession>A0ABX7FQ47</accession>
<dbReference type="InterPro" id="IPR000524">
    <property type="entry name" value="Tscrpt_reg_HTH_GntR"/>
</dbReference>
<keyword evidence="7" id="KW-0804">Transcription</keyword>
<keyword evidence="10" id="KW-1185">Reference proteome</keyword>
<evidence type="ECO:0000256" key="3">
    <source>
        <dbReference type="ARBA" id="ARBA00022576"/>
    </source>
</evidence>
<dbReference type="SUPFAM" id="SSF53383">
    <property type="entry name" value="PLP-dependent transferases"/>
    <property type="match status" value="1"/>
</dbReference>
<dbReference type="Proteomes" id="UP000596248">
    <property type="component" value="Chromosome"/>
</dbReference>
<evidence type="ECO:0000256" key="1">
    <source>
        <dbReference type="ARBA" id="ARBA00001933"/>
    </source>
</evidence>
<dbReference type="GO" id="GO:0008483">
    <property type="term" value="F:transaminase activity"/>
    <property type="evidence" value="ECO:0007669"/>
    <property type="project" value="UniProtKB-KW"/>
</dbReference>
<comment type="cofactor">
    <cofactor evidence="1">
        <name>pyridoxal 5'-phosphate</name>
        <dbReference type="ChEBI" id="CHEBI:597326"/>
    </cofactor>
</comment>
<dbReference type="Gene3D" id="1.10.10.10">
    <property type="entry name" value="Winged helix-like DNA-binding domain superfamily/Winged helix DNA-binding domain"/>
    <property type="match status" value="1"/>
</dbReference>
<evidence type="ECO:0000256" key="6">
    <source>
        <dbReference type="ARBA" id="ARBA00023125"/>
    </source>
</evidence>
<dbReference type="PRINTS" id="PR00035">
    <property type="entry name" value="HTHGNTR"/>
</dbReference>
<dbReference type="PANTHER" id="PTHR46577:SF1">
    <property type="entry name" value="HTH-TYPE TRANSCRIPTIONAL REGULATORY PROTEIN GABR"/>
    <property type="match status" value="1"/>
</dbReference>
<dbReference type="InterPro" id="IPR051446">
    <property type="entry name" value="HTH_trans_reg/aminotransferase"/>
</dbReference>
<evidence type="ECO:0000256" key="7">
    <source>
        <dbReference type="ARBA" id="ARBA00023163"/>
    </source>
</evidence>
<organism evidence="9 10">
    <name type="scientific">Brevibacillus choshinensis</name>
    <dbReference type="NCBI Taxonomy" id="54911"/>
    <lineage>
        <taxon>Bacteria</taxon>
        <taxon>Bacillati</taxon>
        <taxon>Bacillota</taxon>
        <taxon>Bacilli</taxon>
        <taxon>Bacillales</taxon>
        <taxon>Paenibacillaceae</taxon>
        <taxon>Brevibacillus</taxon>
    </lineage>
</organism>
<proteinExistence type="inferred from homology"/>
<dbReference type="CDD" id="cd07377">
    <property type="entry name" value="WHTH_GntR"/>
    <property type="match status" value="1"/>
</dbReference>
<dbReference type="PROSITE" id="PS50949">
    <property type="entry name" value="HTH_GNTR"/>
    <property type="match status" value="1"/>
</dbReference>
<dbReference type="PANTHER" id="PTHR46577">
    <property type="entry name" value="HTH-TYPE TRANSCRIPTIONAL REGULATORY PROTEIN GABR"/>
    <property type="match status" value="1"/>
</dbReference>
<comment type="similarity">
    <text evidence="2">In the C-terminal section; belongs to the class-I pyridoxal-phosphate-dependent aminotransferase family.</text>
</comment>
<keyword evidence="6" id="KW-0238">DNA-binding</keyword>
<dbReference type="InterPro" id="IPR015424">
    <property type="entry name" value="PyrdxlP-dep_Trfase"/>
</dbReference>
<dbReference type="CDD" id="cd00609">
    <property type="entry name" value="AAT_like"/>
    <property type="match status" value="1"/>
</dbReference>
<dbReference type="InterPro" id="IPR036388">
    <property type="entry name" value="WH-like_DNA-bd_sf"/>
</dbReference>
<dbReference type="SUPFAM" id="SSF46785">
    <property type="entry name" value="Winged helix' DNA-binding domain"/>
    <property type="match status" value="1"/>
</dbReference>
<dbReference type="InterPro" id="IPR004839">
    <property type="entry name" value="Aminotransferase_I/II_large"/>
</dbReference>
<evidence type="ECO:0000313" key="9">
    <source>
        <dbReference type="EMBL" id="QRG67120.1"/>
    </source>
</evidence>
<gene>
    <name evidence="9" type="ORF">JNE38_27255</name>
</gene>
<evidence type="ECO:0000259" key="8">
    <source>
        <dbReference type="PROSITE" id="PS50949"/>
    </source>
</evidence>
<name>A0ABX7FQ47_BRECH</name>
<dbReference type="Gene3D" id="3.40.640.10">
    <property type="entry name" value="Type I PLP-dependent aspartate aminotransferase-like (Major domain)"/>
    <property type="match status" value="1"/>
</dbReference>
<evidence type="ECO:0000256" key="5">
    <source>
        <dbReference type="ARBA" id="ARBA00023015"/>
    </source>
</evidence>
<keyword evidence="3 9" id="KW-0808">Transferase</keyword>
<evidence type="ECO:0000256" key="4">
    <source>
        <dbReference type="ARBA" id="ARBA00022898"/>
    </source>
</evidence>
<feature type="domain" description="HTH gntR-type" evidence="8">
    <location>
        <begin position="12"/>
        <end position="80"/>
    </location>
</feature>
<keyword evidence="4" id="KW-0663">Pyridoxal phosphate</keyword>
<dbReference type="SMART" id="SM00345">
    <property type="entry name" value="HTH_GNTR"/>
    <property type="match status" value="1"/>
</dbReference>
<dbReference type="RefSeq" id="WP_203354183.1">
    <property type="nucleotide sequence ID" value="NZ_CP069127.1"/>
</dbReference>
<evidence type="ECO:0000256" key="2">
    <source>
        <dbReference type="ARBA" id="ARBA00005384"/>
    </source>
</evidence>